<comment type="caution">
    <text evidence="2">The sequence shown here is derived from an EMBL/GenBank/DDBJ whole genome shotgun (WGS) entry which is preliminary data.</text>
</comment>
<dbReference type="STRING" id="58343.AQJ46_46895"/>
<sequence>MPSPSAPPDAGEATMTTNDVIDELIDTAGKLPQYGQTAMDWALGNAWWVLTLAAVGVVVGQLARWLLSRPTLRDRSAVEVLPTTGFDPVLEDVLRFAQQLARAQQNASRWLLPARGTAVRVRLMSTGGPLTLRVEGPTRAVSVLRHQGYANCELRAVTGDAGQTEPPKIRLGVTPKAAQPVVAAAAA</sequence>
<dbReference type="EMBL" id="LMWU01000070">
    <property type="protein sequence ID" value="KUN57596.1"/>
    <property type="molecule type" value="Genomic_DNA"/>
</dbReference>
<protein>
    <submittedName>
        <fullName evidence="2">Uncharacterized protein</fullName>
    </submittedName>
</protein>
<feature type="transmembrane region" description="Helical" evidence="1">
    <location>
        <begin position="46"/>
        <end position="67"/>
    </location>
</feature>
<evidence type="ECO:0000256" key="1">
    <source>
        <dbReference type="SAM" id="Phobius"/>
    </source>
</evidence>
<keyword evidence="1" id="KW-0472">Membrane</keyword>
<name>A0A117QW99_9ACTN</name>
<dbReference type="RefSeq" id="WP_059211476.1">
    <property type="nucleotide sequence ID" value="NZ_KQ948681.1"/>
</dbReference>
<dbReference type="Proteomes" id="UP000053669">
    <property type="component" value="Unassembled WGS sequence"/>
</dbReference>
<evidence type="ECO:0000313" key="2">
    <source>
        <dbReference type="EMBL" id="KUN57596.1"/>
    </source>
</evidence>
<dbReference type="AlphaFoldDB" id="A0A117QW99"/>
<proteinExistence type="predicted"/>
<keyword evidence="1" id="KW-0812">Transmembrane</keyword>
<organism evidence="2">
    <name type="scientific">Streptomyces canus</name>
    <dbReference type="NCBI Taxonomy" id="58343"/>
    <lineage>
        <taxon>Bacteria</taxon>
        <taxon>Bacillati</taxon>
        <taxon>Actinomycetota</taxon>
        <taxon>Actinomycetes</taxon>
        <taxon>Kitasatosporales</taxon>
        <taxon>Streptomycetaceae</taxon>
        <taxon>Streptomyces</taxon>
        <taxon>Streptomyces aurantiacus group</taxon>
    </lineage>
</organism>
<keyword evidence="1" id="KW-1133">Transmembrane helix</keyword>
<reference evidence="2" key="1">
    <citation type="submission" date="2015-10" db="EMBL/GenBank/DDBJ databases">
        <title>Draft genome sequence of Streptomyces canus DSM 40017, type strain for the species Streptomyces canus.</title>
        <authorList>
            <person name="Ruckert C."/>
            <person name="Winkler A."/>
            <person name="Kalinowski J."/>
            <person name="Kampfer P."/>
            <person name="Glaeser S."/>
        </authorList>
    </citation>
    <scope>NUCLEOTIDE SEQUENCE [LARGE SCALE GENOMIC DNA]</scope>
    <source>
        <strain evidence="2">DSM 40017</strain>
    </source>
</reference>
<gene>
    <name evidence="2" type="ORF">AQJ46_46895</name>
</gene>
<accession>A0A117QW99</accession>